<dbReference type="RefSeq" id="WP_345334095.1">
    <property type="nucleotide sequence ID" value="NZ_BAABJZ010000013.1"/>
</dbReference>
<evidence type="ECO:0000313" key="6">
    <source>
        <dbReference type="Proteomes" id="UP001499988"/>
    </source>
</evidence>
<dbReference type="NCBIfam" id="TIGR03421">
    <property type="entry name" value="FeS_CyaY"/>
    <property type="match status" value="1"/>
</dbReference>
<organism evidence="5 6">
    <name type="scientific">Ferrimonas pelagia</name>
    <dbReference type="NCBI Taxonomy" id="1177826"/>
    <lineage>
        <taxon>Bacteria</taxon>
        <taxon>Pseudomonadati</taxon>
        <taxon>Pseudomonadota</taxon>
        <taxon>Gammaproteobacteria</taxon>
        <taxon>Alteromonadales</taxon>
        <taxon>Ferrimonadaceae</taxon>
        <taxon>Ferrimonas</taxon>
    </lineage>
</organism>
<name>A0ABP9EJK2_9GAMM</name>
<protein>
    <recommendedName>
        <fullName evidence="4">Iron-sulfur cluster assembly protein CyaY</fullName>
    </recommendedName>
</protein>
<evidence type="ECO:0000256" key="1">
    <source>
        <dbReference type="ARBA" id="ARBA00008183"/>
    </source>
</evidence>
<evidence type="ECO:0000256" key="3">
    <source>
        <dbReference type="ARBA" id="ARBA00023004"/>
    </source>
</evidence>
<dbReference type="Gene3D" id="3.30.920.10">
    <property type="entry name" value="Frataxin/CyaY"/>
    <property type="match status" value="1"/>
</dbReference>
<keyword evidence="6" id="KW-1185">Reference proteome</keyword>
<dbReference type="Pfam" id="PF01491">
    <property type="entry name" value="Frataxin_Cyay"/>
    <property type="match status" value="1"/>
</dbReference>
<comment type="similarity">
    <text evidence="1 4">Belongs to the frataxin family.</text>
</comment>
<dbReference type="PROSITE" id="PS50810">
    <property type="entry name" value="FRATAXIN_2"/>
    <property type="match status" value="1"/>
</dbReference>
<dbReference type="InterPro" id="IPR047584">
    <property type="entry name" value="CyaY"/>
</dbReference>
<dbReference type="InterPro" id="IPR002908">
    <property type="entry name" value="Frataxin/CyaY"/>
</dbReference>
<accession>A0ABP9EJK2</accession>
<dbReference type="SMART" id="SM01219">
    <property type="entry name" value="Frataxin_Cyay"/>
    <property type="match status" value="1"/>
</dbReference>
<dbReference type="EMBL" id="BAABJZ010000013">
    <property type="protein sequence ID" value="GAA4878617.1"/>
    <property type="molecule type" value="Genomic_DNA"/>
</dbReference>
<keyword evidence="3 4" id="KW-0408">Iron</keyword>
<keyword evidence="2 4" id="KW-0479">Metal-binding</keyword>
<comment type="caution">
    <text evidence="5">The sequence shown here is derived from an EMBL/GenBank/DDBJ whole genome shotgun (WGS) entry which is preliminary data.</text>
</comment>
<comment type="function">
    <text evidence="4">Involved in iron-sulfur (Fe-S) cluster assembly. May act as a regulator of Fe-S biogenesis.</text>
</comment>
<evidence type="ECO:0000313" key="5">
    <source>
        <dbReference type="EMBL" id="GAA4878617.1"/>
    </source>
</evidence>
<dbReference type="CDD" id="cd00503">
    <property type="entry name" value="Frataxin"/>
    <property type="match status" value="1"/>
</dbReference>
<reference evidence="6" key="1">
    <citation type="journal article" date="2019" name="Int. J. Syst. Evol. Microbiol.">
        <title>The Global Catalogue of Microorganisms (GCM) 10K type strain sequencing project: providing services to taxonomists for standard genome sequencing and annotation.</title>
        <authorList>
            <consortium name="The Broad Institute Genomics Platform"/>
            <consortium name="The Broad Institute Genome Sequencing Center for Infectious Disease"/>
            <person name="Wu L."/>
            <person name="Ma J."/>
        </authorList>
    </citation>
    <scope>NUCLEOTIDE SEQUENCE [LARGE SCALE GENOMIC DNA]</scope>
    <source>
        <strain evidence="6">JCM 18401</strain>
    </source>
</reference>
<dbReference type="InterPro" id="IPR020895">
    <property type="entry name" value="Frataxin_CS"/>
</dbReference>
<dbReference type="HAMAP" id="MF_00142">
    <property type="entry name" value="CyaY"/>
    <property type="match status" value="1"/>
</dbReference>
<evidence type="ECO:0000256" key="2">
    <source>
        <dbReference type="ARBA" id="ARBA00022723"/>
    </source>
</evidence>
<dbReference type="PROSITE" id="PS01344">
    <property type="entry name" value="FRATAXIN_1"/>
    <property type="match status" value="1"/>
</dbReference>
<proteinExistence type="inferred from homology"/>
<dbReference type="Proteomes" id="UP001499988">
    <property type="component" value="Unassembled WGS sequence"/>
</dbReference>
<dbReference type="PANTHER" id="PTHR16821">
    <property type="entry name" value="FRATAXIN"/>
    <property type="match status" value="1"/>
</dbReference>
<evidence type="ECO:0000256" key="4">
    <source>
        <dbReference type="HAMAP-Rule" id="MF_00142"/>
    </source>
</evidence>
<gene>
    <name evidence="4 5" type="primary">cyaY</name>
    <name evidence="5" type="ORF">GCM10023333_10350</name>
</gene>
<dbReference type="InterPro" id="IPR036524">
    <property type="entry name" value="Frataxin/CyaY_sf"/>
</dbReference>
<dbReference type="SUPFAM" id="SSF55387">
    <property type="entry name" value="Frataxin/Nqo15-like"/>
    <property type="match status" value="1"/>
</dbReference>
<sequence>MTMDSSTYHQLADAAIERITEVIDDSELELDYDQAGNVIEIECIDGSHIILNKQEPLHQLWLATKFGGYHYNYVDGQWICDRSGNELFAFLSESVAKQGGEQIRF</sequence>
<dbReference type="PANTHER" id="PTHR16821:SF2">
    <property type="entry name" value="FRATAXIN, MITOCHONDRIAL"/>
    <property type="match status" value="1"/>
</dbReference>